<feature type="domain" description="Apple" evidence="1">
    <location>
        <begin position="174"/>
        <end position="252"/>
    </location>
</feature>
<dbReference type="EMBL" id="UYSL01019779">
    <property type="protein sequence ID" value="VDL69724.1"/>
    <property type="molecule type" value="Genomic_DNA"/>
</dbReference>
<evidence type="ECO:0000313" key="4">
    <source>
        <dbReference type="WBParaSite" id="NBR_0000613401-mRNA-1"/>
    </source>
</evidence>
<keyword evidence="3" id="KW-1185">Reference proteome</keyword>
<dbReference type="AlphaFoldDB" id="A0A158QX22"/>
<feature type="domain" description="Apple" evidence="1">
    <location>
        <begin position="91"/>
        <end position="167"/>
    </location>
</feature>
<evidence type="ECO:0000259" key="1">
    <source>
        <dbReference type="PROSITE" id="PS50948"/>
    </source>
</evidence>
<evidence type="ECO:0000313" key="3">
    <source>
        <dbReference type="Proteomes" id="UP000271162"/>
    </source>
</evidence>
<dbReference type="InterPro" id="IPR052774">
    <property type="entry name" value="Celegans_DevNeuronal_Protein"/>
</dbReference>
<reference evidence="4" key="1">
    <citation type="submission" date="2016-04" db="UniProtKB">
        <authorList>
            <consortium name="WormBaseParasite"/>
        </authorList>
    </citation>
    <scope>IDENTIFICATION</scope>
</reference>
<sequence length="627" mass="69545">MNRPMSSGGSTDGIVMGGDLLKLSSSVSCSELAEVSPYGECFGSLKATFLRKPGWHRLDSFTTVMNSSNIVQTEELVFYFQKTCMRVSHRCGESAAFVFDVRHRYTLRTSAETRREDTEQKCAQVCLDRKCKAFVWDPTERNCLLSHDTQKENLERKPSAIYYENNCLPPSTRCPTGKRVEFLLVRQADVPSFGVSVGVRQVRNCISECINTPLFFCRSIQFNPITSECFVSNESSEMAVSSTTLDLYEPYCSEANDAIPNCNKPFSFEKIITSRLSGTFIIEELNDETVESCLSSCAGMRKKCRGVNYDVKAKRCALMAGSRNLCRKAAGFICRTFSYSQTKQECMVSSKGIESESNYEKYTQESAMFHLYVRHGLRDSVENRHRDMPMKSLGGSIGPNTSISQLASVFDPELQQLSEFESIPRLTSLSEHVGFVPPDGVKDKVVSAVIVMSNDRVLPHDVTTKDDLFFHVTCNYTSSKVNEIRRGIVVGISLQIMKKGRPVDSVFIGETLIARVQSEIPAERLRVVDCTAHRVGGTGPPASVGLIADGCALLPSLMAPMKMGDEGWESPLSAFRIDGSEQIDVVCMVVVCSDEACPNSFHTTKGHGSQVYQDVVAVNMDEKNSKM</sequence>
<organism evidence="4">
    <name type="scientific">Nippostrongylus brasiliensis</name>
    <name type="common">Rat hookworm</name>
    <dbReference type="NCBI Taxonomy" id="27835"/>
    <lineage>
        <taxon>Eukaryota</taxon>
        <taxon>Metazoa</taxon>
        <taxon>Ecdysozoa</taxon>
        <taxon>Nematoda</taxon>
        <taxon>Chromadorea</taxon>
        <taxon>Rhabditida</taxon>
        <taxon>Rhabditina</taxon>
        <taxon>Rhabditomorpha</taxon>
        <taxon>Strongyloidea</taxon>
        <taxon>Heligmosomidae</taxon>
        <taxon>Nippostrongylus</taxon>
    </lineage>
</organism>
<dbReference type="PANTHER" id="PTHR47327">
    <property type="entry name" value="FI18240P1-RELATED"/>
    <property type="match status" value="1"/>
</dbReference>
<dbReference type="Gene3D" id="3.50.4.10">
    <property type="entry name" value="Hepatocyte Growth Factor"/>
    <property type="match status" value="2"/>
</dbReference>
<dbReference type="InterPro" id="IPR003609">
    <property type="entry name" value="Pan_app"/>
</dbReference>
<protein>
    <submittedName>
        <fullName evidence="4">Apple domain-containing protein</fullName>
    </submittedName>
</protein>
<evidence type="ECO:0000313" key="2">
    <source>
        <dbReference type="EMBL" id="VDL69724.1"/>
    </source>
</evidence>
<accession>A0A158QX22</accession>
<dbReference type="SMART" id="SM00473">
    <property type="entry name" value="PAN_AP"/>
    <property type="match status" value="3"/>
</dbReference>
<gene>
    <name evidence="2" type="ORF">NBR_LOCUS6135</name>
</gene>
<feature type="domain" description="Apple" evidence="1">
    <location>
        <begin position="262"/>
        <end position="346"/>
    </location>
</feature>
<dbReference type="GO" id="GO:0009653">
    <property type="term" value="P:anatomical structure morphogenesis"/>
    <property type="evidence" value="ECO:0007669"/>
    <property type="project" value="TreeGrafter"/>
</dbReference>
<dbReference type="SUPFAM" id="SSF57414">
    <property type="entry name" value="Hairpin loop containing domain-like"/>
    <property type="match status" value="3"/>
</dbReference>
<name>A0A158QX22_NIPBR</name>
<dbReference type="WBParaSite" id="NBR_0000613401-mRNA-1">
    <property type="protein sequence ID" value="NBR_0000613401-mRNA-1"/>
    <property type="gene ID" value="NBR_0000613401"/>
</dbReference>
<proteinExistence type="predicted"/>
<dbReference type="PANTHER" id="PTHR47327:SF19">
    <property type="entry name" value="CUTICLIN-LIKE"/>
    <property type="match status" value="1"/>
</dbReference>
<dbReference type="Pfam" id="PF00024">
    <property type="entry name" value="PAN_1"/>
    <property type="match status" value="3"/>
</dbReference>
<dbReference type="PROSITE" id="PS50948">
    <property type="entry name" value="PAN"/>
    <property type="match status" value="3"/>
</dbReference>
<reference evidence="2 3" key="2">
    <citation type="submission" date="2018-11" db="EMBL/GenBank/DDBJ databases">
        <authorList>
            <consortium name="Pathogen Informatics"/>
        </authorList>
    </citation>
    <scope>NUCLEOTIDE SEQUENCE [LARGE SCALE GENOMIC DNA]</scope>
</reference>
<dbReference type="Proteomes" id="UP000271162">
    <property type="component" value="Unassembled WGS sequence"/>
</dbReference>